<dbReference type="InterPro" id="IPR055348">
    <property type="entry name" value="DctQ"/>
</dbReference>
<feature type="domain" description="Tripartite ATP-independent periplasmic transporters DctQ component" evidence="10">
    <location>
        <begin position="50"/>
        <end position="177"/>
    </location>
</feature>
<dbReference type="GO" id="GO:0015740">
    <property type="term" value="P:C4-dicarboxylate transport"/>
    <property type="evidence" value="ECO:0007669"/>
    <property type="project" value="TreeGrafter"/>
</dbReference>
<evidence type="ECO:0000256" key="9">
    <source>
        <dbReference type="RuleBase" id="RU369079"/>
    </source>
</evidence>
<keyword evidence="5 9" id="KW-0812">Transmembrane</keyword>
<accession>A0A1I1YCI8</accession>
<evidence type="ECO:0000313" key="11">
    <source>
        <dbReference type="EMBL" id="SFE15833.1"/>
    </source>
</evidence>
<feature type="transmembrane region" description="Helical" evidence="9">
    <location>
        <begin position="113"/>
        <end position="132"/>
    </location>
</feature>
<dbReference type="PANTHER" id="PTHR35011:SF2">
    <property type="entry name" value="2,3-DIKETO-L-GULONATE TRAP TRANSPORTER SMALL PERMEASE PROTEIN YIAM"/>
    <property type="match status" value="1"/>
</dbReference>
<keyword evidence="2 9" id="KW-0813">Transport</keyword>
<comment type="function">
    <text evidence="9">Part of the tripartite ATP-independent periplasmic (TRAP) transport system.</text>
</comment>
<keyword evidence="6 9" id="KW-1133">Transmembrane helix</keyword>
<evidence type="ECO:0000256" key="4">
    <source>
        <dbReference type="ARBA" id="ARBA00022519"/>
    </source>
</evidence>
<evidence type="ECO:0000313" key="12">
    <source>
        <dbReference type="Proteomes" id="UP000243950"/>
    </source>
</evidence>
<reference evidence="12" key="1">
    <citation type="submission" date="2016-10" db="EMBL/GenBank/DDBJ databases">
        <authorList>
            <person name="Varghese N."/>
            <person name="Submissions S."/>
        </authorList>
    </citation>
    <scope>NUCLEOTIDE SEQUENCE [LARGE SCALE GENOMIC DNA]</scope>
    <source>
        <strain evidence="12">JCM 2783</strain>
    </source>
</reference>
<dbReference type="RefSeq" id="WP_093506571.1">
    <property type="nucleotide sequence ID" value="NZ_BSSG01000010.1"/>
</dbReference>
<name>A0A1I1YCI8_PSEOC</name>
<dbReference type="Proteomes" id="UP000243950">
    <property type="component" value="Unassembled WGS sequence"/>
</dbReference>
<comment type="subcellular location">
    <subcellularLocation>
        <location evidence="1 9">Cell inner membrane</location>
        <topology evidence="1 9">Multi-pass membrane protein</topology>
    </subcellularLocation>
</comment>
<dbReference type="InterPro" id="IPR007387">
    <property type="entry name" value="TRAP_DctQ"/>
</dbReference>
<evidence type="ECO:0000256" key="3">
    <source>
        <dbReference type="ARBA" id="ARBA00022475"/>
    </source>
</evidence>
<dbReference type="GO" id="GO:0022857">
    <property type="term" value="F:transmembrane transporter activity"/>
    <property type="evidence" value="ECO:0007669"/>
    <property type="project" value="UniProtKB-UniRule"/>
</dbReference>
<feature type="transmembrane region" description="Helical" evidence="9">
    <location>
        <begin position="75"/>
        <end position="92"/>
    </location>
</feature>
<dbReference type="Pfam" id="PF04290">
    <property type="entry name" value="DctQ"/>
    <property type="match status" value="1"/>
</dbReference>
<proteinExistence type="inferred from homology"/>
<evidence type="ECO:0000256" key="1">
    <source>
        <dbReference type="ARBA" id="ARBA00004429"/>
    </source>
</evidence>
<dbReference type="AlphaFoldDB" id="A0A1I1YCI8"/>
<protein>
    <recommendedName>
        <fullName evidence="9">TRAP transporter small permease protein</fullName>
    </recommendedName>
</protein>
<evidence type="ECO:0000256" key="8">
    <source>
        <dbReference type="ARBA" id="ARBA00038436"/>
    </source>
</evidence>
<organism evidence="11 12">
    <name type="scientific">Pseudomonas straminea</name>
    <dbReference type="NCBI Taxonomy" id="47882"/>
    <lineage>
        <taxon>Bacteria</taxon>
        <taxon>Pseudomonadati</taxon>
        <taxon>Pseudomonadota</taxon>
        <taxon>Gammaproteobacteria</taxon>
        <taxon>Pseudomonadales</taxon>
        <taxon>Pseudomonadaceae</taxon>
        <taxon>Phytopseudomonas</taxon>
    </lineage>
</organism>
<evidence type="ECO:0000259" key="10">
    <source>
        <dbReference type="Pfam" id="PF04290"/>
    </source>
</evidence>
<keyword evidence="3" id="KW-1003">Cell membrane</keyword>
<feature type="transmembrane region" description="Helical" evidence="9">
    <location>
        <begin position="37"/>
        <end position="55"/>
    </location>
</feature>
<dbReference type="PANTHER" id="PTHR35011">
    <property type="entry name" value="2,3-DIKETO-L-GULONATE TRAP TRANSPORTER SMALL PERMEASE PROTEIN YIAM"/>
    <property type="match status" value="1"/>
</dbReference>
<evidence type="ECO:0000256" key="2">
    <source>
        <dbReference type="ARBA" id="ARBA00022448"/>
    </source>
</evidence>
<comment type="subunit">
    <text evidence="9">The complex comprises the extracytoplasmic solute receptor protein and the two transmembrane proteins.</text>
</comment>
<keyword evidence="4 9" id="KW-0997">Cell inner membrane</keyword>
<evidence type="ECO:0000256" key="7">
    <source>
        <dbReference type="ARBA" id="ARBA00023136"/>
    </source>
</evidence>
<evidence type="ECO:0000256" key="6">
    <source>
        <dbReference type="ARBA" id="ARBA00022989"/>
    </source>
</evidence>
<evidence type="ECO:0000256" key="5">
    <source>
        <dbReference type="ARBA" id="ARBA00022692"/>
    </source>
</evidence>
<comment type="similarity">
    <text evidence="8 9">Belongs to the TRAP transporter small permease family.</text>
</comment>
<gene>
    <name evidence="11" type="ORF">SAMN05216372_11036</name>
</gene>
<keyword evidence="7 9" id="KW-0472">Membrane</keyword>
<keyword evidence="12" id="KW-1185">Reference proteome</keyword>
<dbReference type="EMBL" id="FOMO01000010">
    <property type="protein sequence ID" value="SFE15833.1"/>
    <property type="molecule type" value="Genomic_DNA"/>
</dbReference>
<sequence length="196" mass="21735">MSAQSSSVKPAREVLGDASLLIKPKRLNLWLLFERKVLLNVATCMFMLAIAVMLYEGVLRATVGTSAFWAEESVRYLMVWAFFLTLGAAGNAGNHIRTEMLVERLPPALKKTCLVLSSLVGVGFCSLLFYAALPQVKRYYTMGMVTESNLDLPLWLLFSVMPLGALLFLTYYLRCLIIALRGRDPFGNGEISGSQL</sequence>
<feature type="transmembrane region" description="Helical" evidence="9">
    <location>
        <begin position="152"/>
        <end position="173"/>
    </location>
</feature>
<dbReference type="GO" id="GO:0005886">
    <property type="term" value="C:plasma membrane"/>
    <property type="evidence" value="ECO:0007669"/>
    <property type="project" value="UniProtKB-SubCell"/>
</dbReference>